<proteinExistence type="predicted"/>
<dbReference type="Proteomes" id="UP000274556">
    <property type="component" value="Unassembled WGS sequence"/>
</dbReference>
<sequence>MSMRYAALLHSKKVEATRFRGQRLLSQTVAEFFVDVVVRNPITTTTTTTSRAFDPFSWFRLCRSILFRKSPDH</sequence>
<dbReference type="AlphaFoldDB" id="A0A495VH01"/>
<accession>A0A495VH01</accession>
<name>A0A495VH01_9GAMM</name>
<dbReference type="EMBL" id="RBXL01000001">
    <property type="protein sequence ID" value="RKT47715.1"/>
    <property type="molecule type" value="Genomic_DNA"/>
</dbReference>
<gene>
    <name evidence="1" type="ORF">BDD21_5319</name>
</gene>
<protein>
    <submittedName>
        <fullName evidence="1">Uncharacterized protein</fullName>
    </submittedName>
</protein>
<reference evidence="1 2" key="1">
    <citation type="submission" date="2018-10" db="EMBL/GenBank/DDBJ databases">
        <title>Genomic Encyclopedia of Archaeal and Bacterial Type Strains, Phase II (KMG-II): from individual species to whole genera.</title>
        <authorList>
            <person name="Goeker M."/>
        </authorList>
    </citation>
    <scope>NUCLEOTIDE SEQUENCE [LARGE SCALE GENOMIC DNA]</scope>
    <source>
        <strain evidence="1 2">DSM 235</strain>
    </source>
</reference>
<evidence type="ECO:0000313" key="2">
    <source>
        <dbReference type="Proteomes" id="UP000274556"/>
    </source>
</evidence>
<comment type="caution">
    <text evidence="1">The sequence shown here is derived from an EMBL/GenBank/DDBJ whole genome shotgun (WGS) entry which is preliminary data.</text>
</comment>
<keyword evidence="2" id="KW-1185">Reference proteome</keyword>
<organism evidence="1 2">
    <name type="scientific">Thiocapsa rosea</name>
    <dbReference type="NCBI Taxonomy" id="69360"/>
    <lineage>
        <taxon>Bacteria</taxon>
        <taxon>Pseudomonadati</taxon>
        <taxon>Pseudomonadota</taxon>
        <taxon>Gammaproteobacteria</taxon>
        <taxon>Chromatiales</taxon>
        <taxon>Chromatiaceae</taxon>
        <taxon>Thiocapsa</taxon>
    </lineage>
</organism>
<evidence type="ECO:0000313" key="1">
    <source>
        <dbReference type="EMBL" id="RKT47715.1"/>
    </source>
</evidence>